<reference evidence="2" key="1">
    <citation type="submission" date="2020-05" db="EMBL/GenBank/DDBJ databases">
        <title>Phylogenomic resolution of chytrid fungi.</title>
        <authorList>
            <person name="Stajich J.E."/>
            <person name="Amses K."/>
            <person name="Simmons R."/>
            <person name="Seto K."/>
            <person name="Myers J."/>
            <person name="Bonds A."/>
            <person name="Quandt C.A."/>
            <person name="Barry K."/>
            <person name="Liu P."/>
            <person name="Grigoriev I."/>
            <person name="Longcore J.E."/>
            <person name="James T.Y."/>
        </authorList>
    </citation>
    <scope>NUCLEOTIDE SEQUENCE</scope>
    <source>
        <strain evidence="2">JEL0318</strain>
    </source>
</reference>
<evidence type="ECO:0000313" key="3">
    <source>
        <dbReference type="Proteomes" id="UP001212841"/>
    </source>
</evidence>
<comment type="caution">
    <text evidence="2">The sequence shown here is derived from an EMBL/GenBank/DDBJ whole genome shotgun (WGS) entry which is preliminary data.</text>
</comment>
<accession>A0AAD5X1Y2</accession>
<dbReference type="Proteomes" id="UP001212841">
    <property type="component" value="Unassembled WGS sequence"/>
</dbReference>
<feature type="region of interest" description="Disordered" evidence="1">
    <location>
        <begin position="229"/>
        <end position="248"/>
    </location>
</feature>
<keyword evidence="3" id="KW-1185">Reference proteome</keyword>
<sequence length="275" mass="30999">MLDTHPGLLNEIQKVSFGVALDGPVFELGPYIRALIPGTKLTMRAKTNEIILGLSVHLKSMSNLHTLRIQCADTGEFGLPTAAVFLQSLPPSIKTLTLGFFWAGVLHNIDIDIHICPILARACRNMEKVTITLRCLCPSFFESVDAFPNLKELYIMVDAGYWYTCKNVCTRMQWPEGWKEFERAGLQNRHKVPNLRVFAMWNDQDWESAVYNLVDGSVFMVSAAERRARETEDAARRGNPRPEGGVSHNEMAELMTRRYPPGGPQRVTWTGVTMD</sequence>
<feature type="region of interest" description="Disordered" evidence="1">
    <location>
        <begin position="256"/>
        <end position="275"/>
    </location>
</feature>
<name>A0AAD5X1Y2_9FUNG</name>
<protein>
    <submittedName>
        <fullName evidence="2">Uncharacterized protein</fullName>
    </submittedName>
</protein>
<gene>
    <name evidence="2" type="ORF">HK097_007955</name>
</gene>
<evidence type="ECO:0000313" key="2">
    <source>
        <dbReference type="EMBL" id="KAJ3051058.1"/>
    </source>
</evidence>
<proteinExistence type="predicted"/>
<dbReference type="EMBL" id="JADGJD010000439">
    <property type="protein sequence ID" value="KAJ3051058.1"/>
    <property type="molecule type" value="Genomic_DNA"/>
</dbReference>
<organism evidence="2 3">
    <name type="scientific">Rhizophlyctis rosea</name>
    <dbReference type="NCBI Taxonomy" id="64517"/>
    <lineage>
        <taxon>Eukaryota</taxon>
        <taxon>Fungi</taxon>
        <taxon>Fungi incertae sedis</taxon>
        <taxon>Chytridiomycota</taxon>
        <taxon>Chytridiomycota incertae sedis</taxon>
        <taxon>Chytridiomycetes</taxon>
        <taxon>Rhizophlyctidales</taxon>
        <taxon>Rhizophlyctidaceae</taxon>
        <taxon>Rhizophlyctis</taxon>
    </lineage>
</organism>
<evidence type="ECO:0000256" key="1">
    <source>
        <dbReference type="SAM" id="MobiDB-lite"/>
    </source>
</evidence>
<dbReference type="AlphaFoldDB" id="A0AAD5X1Y2"/>